<evidence type="ECO:0000256" key="2">
    <source>
        <dbReference type="ARBA" id="ARBA00017589"/>
    </source>
</evidence>
<proteinExistence type="predicted"/>
<dbReference type="PANTHER" id="PTHR17598:SF13">
    <property type="entry name" value="DNA POLYMERASE DELTA SUBUNIT 3"/>
    <property type="match status" value="1"/>
</dbReference>
<dbReference type="Gene3D" id="3.90.1030.20">
    <property type="entry name" value="DNA polymerase delta, p66 (Cdc27) subunit, wHTH domain"/>
    <property type="match status" value="1"/>
</dbReference>
<keyword evidence="4" id="KW-0539">Nucleus</keyword>
<dbReference type="Proteomes" id="UP001418222">
    <property type="component" value="Unassembled WGS sequence"/>
</dbReference>
<dbReference type="PANTHER" id="PTHR17598">
    <property type="entry name" value="DNA POLYMERASE DELTA SUBUNIT 3"/>
    <property type="match status" value="1"/>
</dbReference>
<comment type="subcellular location">
    <subcellularLocation>
        <location evidence="1">Nucleus</location>
    </subcellularLocation>
</comment>
<organism evidence="5 6">
    <name type="scientific">Platanthera zijinensis</name>
    <dbReference type="NCBI Taxonomy" id="2320716"/>
    <lineage>
        <taxon>Eukaryota</taxon>
        <taxon>Viridiplantae</taxon>
        <taxon>Streptophyta</taxon>
        <taxon>Embryophyta</taxon>
        <taxon>Tracheophyta</taxon>
        <taxon>Spermatophyta</taxon>
        <taxon>Magnoliopsida</taxon>
        <taxon>Liliopsida</taxon>
        <taxon>Asparagales</taxon>
        <taxon>Orchidaceae</taxon>
        <taxon>Orchidoideae</taxon>
        <taxon>Orchideae</taxon>
        <taxon>Orchidinae</taxon>
        <taxon>Platanthera</taxon>
    </lineage>
</organism>
<keyword evidence="3" id="KW-0235">DNA replication</keyword>
<dbReference type="GO" id="GO:0006271">
    <property type="term" value="P:DNA strand elongation involved in DNA replication"/>
    <property type="evidence" value="ECO:0007669"/>
    <property type="project" value="TreeGrafter"/>
</dbReference>
<protein>
    <recommendedName>
        <fullName evidence="2">DNA polymerase delta subunit 3</fullName>
    </recommendedName>
</protein>
<accession>A0AAP0BU28</accession>
<reference evidence="5 6" key="1">
    <citation type="journal article" date="2022" name="Nat. Plants">
        <title>Genomes of leafy and leafless Platanthera orchids illuminate the evolution of mycoheterotrophy.</title>
        <authorList>
            <person name="Li M.H."/>
            <person name="Liu K.W."/>
            <person name="Li Z."/>
            <person name="Lu H.C."/>
            <person name="Ye Q.L."/>
            <person name="Zhang D."/>
            <person name="Wang J.Y."/>
            <person name="Li Y.F."/>
            <person name="Zhong Z.M."/>
            <person name="Liu X."/>
            <person name="Yu X."/>
            <person name="Liu D.K."/>
            <person name="Tu X.D."/>
            <person name="Liu B."/>
            <person name="Hao Y."/>
            <person name="Liao X.Y."/>
            <person name="Jiang Y.T."/>
            <person name="Sun W.H."/>
            <person name="Chen J."/>
            <person name="Chen Y.Q."/>
            <person name="Ai Y."/>
            <person name="Zhai J.W."/>
            <person name="Wu S.S."/>
            <person name="Zhou Z."/>
            <person name="Hsiao Y.Y."/>
            <person name="Wu W.L."/>
            <person name="Chen Y.Y."/>
            <person name="Lin Y.F."/>
            <person name="Hsu J.L."/>
            <person name="Li C.Y."/>
            <person name="Wang Z.W."/>
            <person name="Zhao X."/>
            <person name="Zhong W.Y."/>
            <person name="Ma X.K."/>
            <person name="Ma L."/>
            <person name="Huang J."/>
            <person name="Chen G.Z."/>
            <person name="Huang M.Z."/>
            <person name="Huang L."/>
            <person name="Peng D.H."/>
            <person name="Luo Y.B."/>
            <person name="Zou S.Q."/>
            <person name="Chen S.P."/>
            <person name="Lan S."/>
            <person name="Tsai W.C."/>
            <person name="Van de Peer Y."/>
            <person name="Liu Z.J."/>
        </authorList>
    </citation>
    <scope>NUCLEOTIDE SEQUENCE [LARGE SCALE GENOMIC DNA]</scope>
    <source>
        <strain evidence="5">Lor287</strain>
    </source>
</reference>
<keyword evidence="6" id="KW-1185">Reference proteome</keyword>
<dbReference type="GO" id="GO:1904161">
    <property type="term" value="P:DNA synthesis involved in UV-damage excision repair"/>
    <property type="evidence" value="ECO:0007669"/>
    <property type="project" value="TreeGrafter"/>
</dbReference>
<name>A0AAP0BU28_9ASPA</name>
<comment type="caution">
    <text evidence="5">The sequence shown here is derived from an EMBL/GenBank/DDBJ whole genome shotgun (WGS) entry which is preliminary data.</text>
</comment>
<dbReference type="GO" id="GO:0006297">
    <property type="term" value="P:nucleotide-excision repair, DNA gap filling"/>
    <property type="evidence" value="ECO:0007669"/>
    <property type="project" value="TreeGrafter"/>
</dbReference>
<dbReference type="EMBL" id="JBBWWQ010000004">
    <property type="protein sequence ID" value="KAK8949659.1"/>
    <property type="molecule type" value="Genomic_DNA"/>
</dbReference>
<gene>
    <name evidence="5" type="ORF">KSP39_PZI005872</name>
</gene>
<dbReference type="InterPro" id="IPR019038">
    <property type="entry name" value="POLD3"/>
</dbReference>
<evidence type="ECO:0000256" key="3">
    <source>
        <dbReference type="ARBA" id="ARBA00022705"/>
    </source>
</evidence>
<evidence type="ECO:0000256" key="4">
    <source>
        <dbReference type="ARBA" id="ARBA00023242"/>
    </source>
</evidence>
<evidence type="ECO:0000313" key="5">
    <source>
        <dbReference type="EMBL" id="KAK8949659.1"/>
    </source>
</evidence>
<dbReference type="GO" id="GO:0003887">
    <property type="term" value="F:DNA-directed DNA polymerase activity"/>
    <property type="evidence" value="ECO:0007669"/>
    <property type="project" value="TreeGrafter"/>
</dbReference>
<sequence length="54" mass="6145">MKEFGGHCSVEVYSIQSCFPTDLAVLWSAEFVQAEELFDQPSTADNCLRNNRFI</sequence>
<dbReference type="InterPro" id="IPR041913">
    <property type="entry name" value="POLD3_sf"/>
</dbReference>
<evidence type="ECO:0000256" key="1">
    <source>
        <dbReference type="ARBA" id="ARBA00004123"/>
    </source>
</evidence>
<evidence type="ECO:0000313" key="6">
    <source>
        <dbReference type="Proteomes" id="UP001418222"/>
    </source>
</evidence>
<dbReference type="AlphaFoldDB" id="A0AAP0BU28"/>
<dbReference type="GO" id="GO:0043625">
    <property type="term" value="C:delta DNA polymerase complex"/>
    <property type="evidence" value="ECO:0007669"/>
    <property type="project" value="InterPro"/>
</dbReference>